<dbReference type="PANTHER" id="PTHR43278:SF4">
    <property type="entry name" value="NAD(P)H-DEPENDENT FMN-CONTAINING OXIDOREDUCTASE YWQN-RELATED"/>
    <property type="match status" value="1"/>
</dbReference>
<dbReference type="SUPFAM" id="SSF52218">
    <property type="entry name" value="Flavoproteins"/>
    <property type="match status" value="1"/>
</dbReference>
<dbReference type="Pfam" id="PF03358">
    <property type="entry name" value="FMN_red"/>
    <property type="match status" value="1"/>
</dbReference>
<dbReference type="RefSeq" id="WP_160202847.1">
    <property type="nucleotide sequence ID" value="NZ_QXWK01000028.1"/>
</dbReference>
<keyword evidence="5" id="KW-1185">Reference proteome</keyword>
<evidence type="ECO:0000259" key="3">
    <source>
        <dbReference type="Pfam" id="PF03358"/>
    </source>
</evidence>
<name>A0A845QRB2_9FIRM</name>
<sequence length="207" mass="22217">MKVLLLNGSPNEAGCTFTALKEIAQTLAEFHIDSEILQLGKQPIRDCIGCGACGSRNGVCVFEDDPVNELIGKAAEADGFVFGSPVYYAHANGRVLSVLDRAFYAGGSAFTHKPGAAVVSARRAGTTAALDDLNKYFMINQMPVVSSTYWNMVHGNTPEEVAQDLEGLQTMRNIASNMAWLLKCIEAGKENGIEAPVNSKVATNFIR</sequence>
<comment type="caution">
    <text evidence="4">The sequence shown here is derived from an EMBL/GenBank/DDBJ whole genome shotgun (WGS) entry which is preliminary data.</text>
</comment>
<gene>
    <name evidence="4" type="ORF">D0435_12955</name>
</gene>
<proteinExistence type="predicted"/>
<dbReference type="AlphaFoldDB" id="A0A845QRB2"/>
<dbReference type="InterPro" id="IPR051796">
    <property type="entry name" value="ISF_SsuE-like"/>
</dbReference>
<dbReference type="GO" id="GO:0016491">
    <property type="term" value="F:oxidoreductase activity"/>
    <property type="evidence" value="ECO:0007669"/>
    <property type="project" value="InterPro"/>
</dbReference>
<dbReference type="InterPro" id="IPR005025">
    <property type="entry name" value="FMN_Rdtase-like_dom"/>
</dbReference>
<protein>
    <submittedName>
        <fullName evidence="4">Flavodoxin family protein</fullName>
    </submittedName>
</protein>
<evidence type="ECO:0000256" key="2">
    <source>
        <dbReference type="ARBA" id="ARBA00022643"/>
    </source>
</evidence>
<dbReference type="Proteomes" id="UP000446866">
    <property type="component" value="Unassembled WGS sequence"/>
</dbReference>
<feature type="domain" description="NADPH-dependent FMN reductase-like" evidence="3">
    <location>
        <begin position="1"/>
        <end position="155"/>
    </location>
</feature>
<dbReference type="PANTHER" id="PTHR43278">
    <property type="entry name" value="NAD(P)H-DEPENDENT FMN-CONTAINING OXIDOREDUCTASE YWQN-RELATED"/>
    <property type="match status" value="1"/>
</dbReference>
<keyword evidence="2" id="KW-0288">FMN</keyword>
<keyword evidence="1" id="KW-0285">Flavoprotein</keyword>
<evidence type="ECO:0000256" key="1">
    <source>
        <dbReference type="ARBA" id="ARBA00022630"/>
    </source>
</evidence>
<evidence type="ECO:0000313" key="5">
    <source>
        <dbReference type="Proteomes" id="UP000446866"/>
    </source>
</evidence>
<accession>A0A845QRB2</accession>
<dbReference type="Gene3D" id="3.40.50.360">
    <property type="match status" value="1"/>
</dbReference>
<dbReference type="InterPro" id="IPR029039">
    <property type="entry name" value="Flavoprotein-like_sf"/>
</dbReference>
<dbReference type="EMBL" id="QXWK01000028">
    <property type="protein sequence ID" value="NBH62558.1"/>
    <property type="molecule type" value="Genomic_DNA"/>
</dbReference>
<evidence type="ECO:0000313" key="4">
    <source>
        <dbReference type="EMBL" id="NBH62558.1"/>
    </source>
</evidence>
<reference evidence="4 5" key="1">
    <citation type="submission" date="2018-08" db="EMBL/GenBank/DDBJ databases">
        <title>Murine metabolic-syndrome-specific gut microbial biobank.</title>
        <authorList>
            <person name="Liu C."/>
        </authorList>
    </citation>
    <scope>NUCLEOTIDE SEQUENCE [LARGE SCALE GENOMIC DNA]</scope>
    <source>
        <strain evidence="4 5">28</strain>
    </source>
</reference>
<organism evidence="4 5">
    <name type="scientific">Anaerotruncus colihominis</name>
    <dbReference type="NCBI Taxonomy" id="169435"/>
    <lineage>
        <taxon>Bacteria</taxon>
        <taxon>Bacillati</taxon>
        <taxon>Bacillota</taxon>
        <taxon>Clostridia</taxon>
        <taxon>Eubacteriales</taxon>
        <taxon>Oscillospiraceae</taxon>
        <taxon>Anaerotruncus</taxon>
    </lineage>
</organism>